<evidence type="ECO:0000313" key="2">
    <source>
        <dbReference type="EMBL" id="PZF79467.1"/>
    </source>
</evidence>
<dbReference type="AlphaFoldDB" id="A0A2W2BUY2"/>
<dbReference type="EMBL" id="POTW01000136">
    <property type="protein sequence ID" value="PZF79467.1"/>
    <property type="molecule type" value="Genomic_DNA"/>
</dbReference>
<name>A0A2W2BUY2_9ACTN</name>
<gene>
    <name evidence="2" type="ORF">C1I92_30980</name>
</gene>
<evidence type="ECO:0000256" key="1">
    <source>
        <dbReference type="SAM" id="MobiDB-lite"/>
    </source>
</evidence>
<feature type="compositionally biased region" description="Basic and acidic residues" evidence="1">
    <location>
        <begin position="1"/>
        <end position="14"/>
    </location>
</feature>
<sequence>MTHPGHDEQGRLDEPSLEAATADLERIRQRLRAAAKGDADADDVKDAVETYWHDHEAVLRTAAASLTEEVRLQALSELYRWREQLDTQLRRGPEPGTAEPREPD</sequence>
<proteinExistence type="predicted"/>
<evidence type="ECO:0000313" key="3">
    <source>
        <dbReference type="Proteomes" id="UP000248764"/>
    </source>
</evidence>
<protein>
    <submittedName>
        <fullName evidence="2">Uncharacterized protein</fullName>
    </submittedName>
</protein>
<feature type="region of interest" description="Disordered" evidence="1">
    <location>
        <begin position="1"/>
        <end position="21"/>
    </location>
</feature>
<accession>A0A2W2BUY2</accession>
<keyword evidence="3" id="KW-1185">Reference proteome</keyword>
<reference evidence="2 3" key="1">
    <citation type="submission" date="2018-01" db="EMBL/GenBank/DDBJ databases">
        <title>Draft genome sequence of Jiangella sp. GTF31.</title>
        <authorList>
            <person name="Sahin N."/>
            <person name="Ay H."/>
            <person name="Saygin H."/>
        </authorList>
    </citation>
    <scope>NUCLEOTIDE SEQUENCE [LARGE SCALE GENOMIC DNA]</scope>
    <source>
        <strain evidence="2 3">GTF31</strain>
    </source>
</reference>
<comment type="caution">
    <text evidence="2">The sequence shown here is derived from an EMBL/GenBank/DDBJ whole genome shotgun (WGS) entry which is preliminary data.</text>
</comment>
<organism evidence="2 3">
    <name type="scientific">Jiangella anatolica</name>
    <dbReference type="NCBI Taxonomy" id="2670374"/>
    <lineage>
        <taxon>Bacteria</taxon>
        <taxon>Bacillati</taxon>
        <taxon>Actinomycetota</taxon>
        <taxon>Actinomycetes</taxon>
        <taxon>Jiangellales</taxon>
        <taxon>Jiangellaceae</taxon>
        <taxon>Jiangella</taxon>
    </lineage>
</organism>
<dbReference type="Proteomes" id="UP000248764">
    <property type="component" value="Unassembled WGS sequence"/>
</dbReference>